<gene>
    <name evidence="12" type="ORF">AKAME5_001352700</name>
</gene>
<keyword evidence="5" id="KW-0832">Ubl conjugation</keyword>
<dbReference type="GO" id="GO:0007193">
    <property type="term" value="P:adenylate cyclase-inhibiting G protein-coupled receptor signaling pathway"/>
    <property type="evidence" value="ECO:0007669"/>
    <property type="project" value="TreeGrafter"/>
</dbReference>
<dbReference type="InterPro" id="IPR003909">
    <property type="entry name" value="GPR37_orph"/>
</dbReference>
<dbReference type="AlphaFoldDB" id="A0AAD3MY18"/>
<evidence type="ECO:0000256" key="11">
    <source>
        <dbReference type="ARBA" id="ARBA00023273"/>
    </source>
</evidence>
<keyword evidence="13" id="KW-1185">Reference proteome</keyword>
<dbReference type="GO" id="GO:0043410">
    <property type="term" value="P:positive regulation of MAPK cascade"/>
    <property type="evidence" value="ECO:0007669"/>
    <property type="project" value="TreeGrafter"/>
</dbReference>
<protein>
    <submittedName>
        <fullName evidence="12">Uncharacterized protein</fullName>
    </submittedName>
</protein>
<dbReference type="GO" id="GO:0043235">
    <property type="term" value="C:receptor complex"/>
    <property type="evidence" value="ECO:0007669"/>
    <property type="project" value="TreeGrafter"/>
</dbReference>
<evidence type="ECO:0000313" key="12">
    <source>
        <dbReference type="EMBL" id="GLD61746.1"/>
    </source>
</evidence>
<keyword evidence="4" id="KW-0732">Signal</keyword>
<accession>A0AAD3MY18</accession>
<dbReference type="Proteomes" id="UP001279410">
    <property type="component" value="Unassembled WGS sequence"/>
</dbReference>
<keyword evidence="9" id="KW-0325">Glycoprotein</keyword>
<dbReference type="EMBL" id="BRZM01000047">
    <property type="protein sequence ID" value="GLD61746.1"/>
    <property type="molecule type" value="Genomic_DNA"/>
</dbReference>
<comment type="caution">
    <text evidence="12">The sequence shown here is derived from an EMBL/GenBank/DDBJ whole genome shotgun (WGS) entry which is preliminary data.</text>
</comment>
<evidence type="ECO:0000256" key="10">
    <source>
        <dbReference type="ARBA" id="ARBA00023224"/>
    </source>
</evidence>
<keyword evidence="10" id="KW-0807">Transducer</keyword>
<proteinExistence type="predicted"/>
<dbReference type="PANTHER" id="PTHR46216:SF3">
    <property type="entry name" value="PROSAPOSIN RECEPTOR GPR37"/>
    <property type="match status" value="1"/>
</dbReference>
<keyword evidence="8" id="KW-0675">Receptor</keyword>
<keyword evidence="3" id="KW-1003">Cell membrane</keyword>
<reference evidence="12" key="1">
    <citation type="submission" date="2022-08" db="EMBL/GenBank/DDBJ databases">
        <title>Genome sequencing of akame (Lates japonicus).</title>
        <authorList>
            <person name="Hashiguchi Y."/>
            <person name="Takahashi H."/>
        </authorList>
    </citation>
    <scope>NUCLEOTIDE SEQUENCE</scope>
    <source>
        <strain evidence="12">Kochi</strain>
    </source>
</reference>
<evidence type="ECO:0000256" key="8">
    <source>
        <dbReference type="ARBA" id="ARBA00023170"/>
    </source>
</evidence>
<organism evidence="12 13">
    <name type="scientific">Lates japonicus</name>
    <name type="common">Japanese lates</name>
    <dbReference type="NCBI Taxonomy" id="270547"/>
    <lineage>
        <taxon>Eukaryota</taxon>
        <taxon>Metazoa</taxon>
        <taxon>Chordata</taxon>
        <taxon>Craniata</taxon>
        <taxon>Vertebrata</taxon>
        <taxon>Euteleostomi</taxon>
        <taxon>Actinopterygii</taxon>
        <taxon>Neopterygii</taxon>
        <taxon>Teleostei</taxon>
        <taxon>Neoteleostei</taxon>
        <taxon>Acanthomorphata</taxon>
        <taxon>Carangaria</taxon>
        <taxon>Carangaria incertae sedis</taxon>
        <taxon>Centropomidae</taxon>
        <taxon>Lates</taxon>
    </lineage>
</organism>
<sequence length="149" mass="16461">MCIVCHNYYMRSTLNSLLNSALWDFCHHLLLLAACGVSRAHQELAAGEFSCRIIPHLEVRGGEKGGGGLCVYQTSLTPVPLPLYGHVEHNSFQPVLWVAPRVTHLHASACARPLPSRHQRADVPDDRWSAAHCQAVIWVGARCLRCPSC</sequence>
<dbReference type="PANTHER" id="PTHR46216">
    <property type="entry name" value="PROSAPOSIN RECEPTOR GPR37 FAMILY MEMBER"/>
    <property type="match status" value="1"/>
</dbReference>
<evidence type="ECO:0000256" key="3">
    <source>
        <dbReference type="ARBA" id="ARBA00022475"/>
    </source>
</evidence>
<evidence type="ECO:0000313" key="13">
    <source>
        <dbReference type="Proteomes" id="UP001279410"/>
    </source>
</evidence>
<evidence type="ECO:0000256" key="6">
    <source>
        <dbReference type="ARBA" id="ARBA00023040"/>
    </source>
</evidence>
<evidence type="ECO:0000256" key="1">
    <source>
        <dbReference type="ARBA" id="ARBA00004316"/>
    </source>
</evidence>
<name>A0AAD3MY18_LATJO</name>
<keyword evidence="7" id="KW-1015">Disulfide bond</keyword>
<keyword evidence="3" id="KW-0472">Membrane</keyword>
<evidence type="ECO:0000256" key="4">
    <source>
        <dbReference type="ARBA" id="ARBA00022729"/>
    </source>
</evidence>
<dbReference type="GO" id="GO:0008528">
    <property type="term" value="F:G protein-coupled peptide receptor activity"/>
    <property type="evidence" value="ECO:0007669"/>
    <property type="project" value="TreeGrafter"/>
</dbReference>
<evidence type="ECO:0000256" key="5">
    <source>
        <dbReference type="ARBA" id="ARBA00022843"/>
    </source>
</evidence>
<evidence type="ECO:0000256" key="2">
    <source>
        <dbReference type="ARBA" id="ARBA00004651"/>
    </source>
</evidence>
<keyword evidence="11" id="KW-0966">Cell projection</keyword>
<dbReference type="GO" id="GO:0036505">
    <property type="term" value="F:prosaposin receptor activity"/>
    <property type="evidence" value="ECO:0007669"/>
    <property type="project" value="TreeGrafter"/>
</dbReference>
<dbReference type="GO" id="GO:0005886">
    <property type="term" value="C:plasma membrane"/>
    <property type="evidence" value="ECO:0007669"/>
    <property type="project" value="UniProtKB-SubCell"/>
</dbReference>
<comment type="subcellular location">
    <subcellularLocation>
        <location evidence="2">Cell membrane</location>
        <topology evidence="2">Multi-pass membrane protein</topology>
    </subcellularLocation>
    <subcellularLocation>
        <location evidence="1">Cell projection</location>
    </subcellularLocation>
</comment>
<dbReference type="GO" id="GO:0042995">
    <property type="term" value="C:cell projection"/>
    <property type="evidence" value="ECO:0007669"/>
    <property type="project" value="UniProtKB-SubCell"/>
</dbReference>
<evidence type="ECO:0000256" key="7">
    <source>
        <dbReference type="ARBA" id="ARBA00023157"/>
    </source>
</evidence>
<keyword evidence="6" id="KW-0297">G-protein coupled receptor</keyword>
<evidence type="ECO:0000256" key="9">
    <source>
        <dbReference type="ARBA" id="ARBA00023180"/>
    </source>
</evidence>